<evidence type="ECO:0000259" key="2">
    <source>
        <dbReference type="Pfam" id="PF13304"/>
    </source>
</evidence>
<evidence type="ECO:0000259" key="1">
    <source>
        <dbReference type="Pfam" id="PF13175"/>
    </source>
</evidence>
<name>A0ABU7JKL4_9GAMM</name>
<organism evidence="3 4">
    <name type="scientific">Alkalimonas mucilaginosa</name>
    <dbReference type="NCBI Taxonomy" id="3057676"/>
    <lineage>
        <taxon>Bacteria</taxon>
        <taxon>Pseudomonadati</taxon>
        <taxon>Pseudomonadota</taxon>
        <taxon>Gammaproteobacteria</taxon>
        <taxon>Alkalimonas</taxon>
    </lineage>
</organism>
<proteinExistence type="predicted"/>
<evidence type="ECO:0000313" key="4">
    <source>
        <dbReference type="Proteomes" id="UP001339167"/>
    </source>
</evidence>
<dbReference type="Pfam" id="PF13175">
    <property type="entry name" value="AAA_15"/>
    <property type="match status" value="1"/>
</dbReference>
<reference evidence="3 4" key="1">
    <citation type="submission" date="2023-06" db="EMBL/GenBank/DDBJ databases">
        <title>Alkalimonas sp., MEB004 an alkaliphilic bacterium isolated from Lonar Lake, India.</title>
        <authorList>
            <person name="Joshi A."/>
            <person name="Thite S."/>
        </authorList>
    </citation>
    <scope>NUCLEOTIDE SEQUENCE [LARGE SCALE GENOMIC DNA]</scope>
    <source>
        <strain evidence="3 4">MEB004</strain>
    </source>
</reference>
<comment type="caution">
    <text evidence="3">The sequence shown here is derived from an EMBL/GenBank/DDBJ whole genome shotgun (WGS) entry which is preliminary data.</text>
</comment>
<accession>A0ABU7JKL4</accession>
<dbReference type="RefSeq" id="WP_330088818.1">
    <property type="nucleotide sequence ID" value="NZ_JAUGZK010000013.1"/>
</dbReference>
<dbReference type="PIRSF" id="PIRSF029347">
    <property type="entry name" value="RecF"/>
    <property type="match status" value="1"/>
</dbReference>
<dbReference type="InterPro" id="IPR027417">
    <property type="entry name" value="P-loop_NTPase"/>
</dbReference>
<dbReference type="Proteomes" id="UP001339167">
    <property type="component" value="Unassembled WGS sequence"/>
</dbReference>
<dbReference type="PANTHER" id="PTHR32182">
    <property type="entry name" value="DNA REPLICATION AND REPAIR PROTEIN RECF"/>
    <property type="match status" value="1"/>
</dbReference>
<dbReference type="EMBL" id="JAUGZK010000013">
    <property type="protein sequence ID" value="MEE2025508.1"/>
    <property type="molecule type" value="Genomic_DNA"/>
</dbReference>
<dbReference type="InterPro" id="IPR003959">
    <property type="entry name" value="ATPase_AAA_core"/>
</dbReference>
<sequence length="378" mass="42040">MLTAIAIENYRSIVRLRLPLQQLNVITGENGSGKSNLYRALRLLASAATNQLAAKIAAEGGLDSIFWAGILLPEMGQSAKEPKRLRLGFSSSDFGYSMVLGLPVPSLSFFDRDPEVKFEAIWHGPQLRPASALAHRDGPVVQSRDAAGWKMMHHHCLPYRSIFDTLADAKTSPEIMNLRESMRSWRFYDHFRVDVDAPARQAHFGSRTLVLHHDGRDLASALQTIAEIGDVKALHALIDHAFPGCRVEIHVMDGKFHLMWHQSGLRRPLNAAELSDGTLRFLLWAAALLTPRPPALMVLNEPESSLHPDLLAALGKLIMHAADNTQVIVVTHSSRLRAVLQQDKACSHIPLLQQDGVTLIADQSWLDAPAWTWPDRMR</sequence>
<keyword evidence="4" id="KW-1185">Reference proteome</keyword>
<dbReference type="SUPFAM" id="SSF52540">
    <property type="entry name" value="P-loop containing nucleoside triphosphate hydrolases"/>
    <property type="match status" value="1"/>
</dbReference>
<dbReference type="InterPro" id="IPR014555">
    <property type="entry name" value="RecF-like"/>
</dbReference>
<dbReference type="Gene3D" id="3.40.50.300">
    <property type="entry name" value="P-loop containing nucleotide triphosphate hydrolases"/>
    <property type="match status" value="2"/>
</dbReference>
<dbReference type="Pfam" id="PF13304">
    <property type="entry name" value="AAA_21"/>
    <property type="match status" value="1"/>
</dbReference>
<dbReference type="InterPro" id="IPR041685">
    <property type="entry name" value="AAA_GajA/Old/RecF-like"/>
</dbReference>
<protein>
    <submittedName>
        <fullName evidence="3">AAA family ATPase</fullName>
    </submittedName>
</protein>
<evidence type="ECO:0000313" key="3">
    <source>
        <dbReference type="EMBL" id="MEE2025508.1"/>
    </source>
</evidence>
<dbReference type="PANTHER" id="PTHR32182:SF25">
    <property type="entry name" value="SLR1056 PROTEIN"/>
    <property type="match status" value="1"/>
</dbReference>
<feature type="domain" description="ATPase AAA-type core" evidence="2">
    <location>
        <begin position="181"/>
        <end position="336"/>
    </location>
</feature>
<gene>
    <name evidence="3" type="ORF">QWF21_14820</name>
</gene>
<feature type="domain" description="Endonuclease GajA/Old nuclease/RecF-like AAA" evidence="1">
    <location>
        <begin position="1"/>
        <end position="48"/>
    </location>
</feature>